<dbReference type="EMBL" id="REGN01009023">
    <property type="protein sequence ID" value="RNA02157.1"/>
    <property type="molecule type" value="Genomic_DNA"/>
</dbReference>
<feature type="transmembrane region" description="Helical" evidence="1">
    <location>
        <begin position="117"/>
        <end position="145"/>
    </location>
</feature>
<organism evidence="2 3">
    <name type="scientific">Brachionus plicatilis</name>
    <name type="common">Marine rotifer</name>
    <name type="synonym">Brachionus muelleri</name>
    <dbReference type="NCBI Taxonomy" id="10195"/>
    <lineage>
        <taxon>Eukaryota</taxon>
        <taxon>Metazoa</taxon>
        <taxon>Spiralia</taxon>
        <taxon>Gnathifera</taxon>
        <taxon>Rotifera</taxon>
        <taxon>Eurotatoria</taxon>
        <taxon>Monogononta</taxon>
        <taxon>Pseudotrocha</taxon>
        <taxon>Ploima</taxon>
        <taxon>Brachionidae</taxon>
        <taxon>Brachionus</taxon>
    </lineage>
</organism>
<feature type="transmembrane region" description="Helical" evidence="1">
    <location>
        <begin position="165"/>
        <end position="189"/>
    </location>
</feature>
<feature type="transmembrane region" description="Helical" evidence="1">
    <location>
        <begin position="88"/>
        <end position="110"/>
    </location>
</feature>
<proteinExistence type="predicted"/>
<evidence type="ECO:0000313" key="3">
    <source>
        <dbReference type="Proteomes" id="UP000276133"/>
    </source>
</evidence>
<keyword evidence="3" id="KW-1185">Reference proteome</keyword>
<evidence type="ECO:0000256" key="1">
    <source>
        <dbReference type="SAM" id="Phobius"/>
    </source>
</evidence>
<feature type="transmembrane region" description="Helical" evidence="1">
    <location>
        <begin position="57"/>
        <end position="82"/>
    </location>
</feature>
<dbReference type="Proteomes" id="UP000276133">
    <property type="component" value="Unassembled WGS sequence"/>
</dbReference>
<reference evidence="2 3" key="1">
    <citation type="journal article" date="2018" name="Sci. Rep.">
        <title>Genomic signatures of local adaptation to the degree of environmental predictability in rotifers.</title>
        <authorList>
            <person name="Franch-Gras L."/>
            <person name="Hahn C."/>
            <person name="Garcia-Roger E.M."/>
            <person name="Carmona M.J."/>
            <person name="Serra M."/>
            <person name="Gomez A."/>
        </authorList>
    </citation>
    <scope>NUCLEOTIDE SEQUENCE [LARGE SCALE GENOMIC DNA]</scope>
    <source>
        <strain evidence="2">HYR1</strain>
    </source>
</reference>
<gene>
    <name evidence="2" type="ORF">BpHYR1_003405</name>
</gene>
<evidence type="ECO:0000313" key="2">
    <source>
        <dbReference type="EMBL" id="RNA02157.1"/>
    </source>
</evidence>
<dbReference type="OrthoDB" id="10197658at2759"/>
<dbReference type="AlphaFoldDB" id="A0A3M7PSN1"/>
<name>A0A3M7PSN1_BRAPC</name>
<comment type="caution">
    <text evidence="2">The sequence shown here is derived from an EMBL/GenBank/DDBJ whole genome shotgun (WGS) entry which is preliminary data.</text>
</comment>
<keyword evidence="1" id="KW-0812">Transmembrane</keyword>
<protein>
    <submittedName>
        <fullName evidence="2">Uncharacterized protein</fullName>
    </submittedName>
</protein>
<accession>A0A3M7PSN1</accession>
<sequence>MYYNGMNQNPGAIPPAAYGNTMIPLNYEQRLVYGHDLRKQQKEFVEKKLREEYPAKFVIVYSIIMTLISIGLIVLHIILIVFNGAYFYIYHGIWGGLVSLVIPLMASLLIKFPKYPFYLATFIISILINTLVILAVIMISGFSLMEYEEQVSRYASSTSNVNKDMLPVTAVMLALAIIQFILHFVYITVVGRIFRKPRATVNYNGGTIYPNNIAANPSATYYPQNLQQNPVYPANTINMTANTNFVQNSALY</sequence>
<keyword evidence="1" id="KW-1133">Transmembrane helix</keyword>
<keyword evidence="1" id="KW-0472">Membrane</keyword>